<keyword evidence="2" id="KW-1185">Reference proteome</keyword>
<dbReference type="RefSeq" id="WP_160718710.1">
    <property type="nucleotide sequence ID" value="NZ_SUMG01000002.1"/>
</dbReference>
<name>A0AA43XIC2_9CLOT</name>
<organism evidence="1 2">
    <name type="scientific">Isachenkonia alkalipeptolytica</name>
    <dbReference type="NCBI Taxonomy" id="2565777"/>
    <lineage>
        <taxon>Bacteria</taxon>
        <taxon>Bacillati</taxon>
        <taxon>Bacillota</taxon>
        <taxon>Clostridia</taxon>
        <taxon>Eubacteriales</taxon>
        <taxon>Clostridiaceae</taxon>
        <taxon>Isachenkonia</taxon>
    </lineage>
</organism>
<dbReference type="Proteomes" id="UP000449710">
    <property type="component" value="Unassembled WGS sequence"/>
</dbReference>
<dbReference type="AlphaFoldDB" id="A0AA43XIC2"/>
<accession>A0AA43XIC2</accession>
<dbReference type="EMBL" id="SUMG01000002">
    <property type="protein sequence ID" value="NBG87370.1"/>
    <property type="molecule type" value="Genomic_DNA"/>
</dbReference>
<sequence length="291" mass="33682">MAKTREYVLYSDTKMANPNGDLINDNRPRQDERTGRLEMSDVRIKRYVRDEMADQGHNVFVMPTKSKKKGFLDCKGIAKKVGEEHNVKEDELEGLLKKDFADVKLFGAVVTKPKFNITGPLQIIWSQSIHEAEVKFAQGTSVMASNEGAEQGTIWSKYLTPFSLFRTYMIYNDQVAKRQNIPVEEEDLEIFKSALIDGMKNYKSTSKNHMPRLLIEVIYKNQYIDGELDFVETKAEKEDLDIRDISDFTFDLSPLVNYVERKKEVIEKVNIYSHPKVQLINSGERFEQYTI</sequence>
<dbReference type="Pfam" id="PF05107">
    <property type="entry name" value="Cas_Cas7"/>
    <property type="match status" value="1"/>
</dbReference>
<dbReference type="GO" id="GO:0043571">
    <property type="term" value="P:maintenance of CRISPR repeat elements"/>
    <property type="evidence" value="ECO:0007669"/>
    <property type="project" value="InterPro"/>
</dbReference>
<comment type="caution">
    <text evidence="1">The sequence shown here is derived from an EMBL/GenBank/DDBJ whole genome shotgun (WGS) entry which is preliminary data.</text>
</comment>
<dbReference type="NCBIfam" id="TIGR02590">
    <property type="entry name" value="cas_Csh2"/>
    <property type="match status" value="1"/>
</dbReference>
<dbReference type="InterPro" id="IPR013419">
    <property type="entry name" value="CRISPR-assoc_prot_Cas7/Csh2"/>
</dbReference>
<reference evidence="1 2" key="1">
    <citation type="submission" date="2019-04" db="EMBL/GenBank/DDBJ databases">
        <title>Isachenkonia alkalipeptolytica gen. nov. sp. nov. a new anaerobic, alkiliphilic organothrophic bacterium capable to reduce synthesized ferrihydrite isolated from a soda lake.</title>
        <authorList>
            <person name="Toshchakov S.V."/>
            <person name="Zavarzina D.G."/>
            <person name="Zhilina T.N."/>
            <person name="Kostrikina N.A."/>
            <person name="Kublanov I.V."/>
        </authorList>
    </citation>
    <scope>NUCLEOTIDE SEQUENCE [LARGE SCALE GENOMIC DNA]</scope>
    <source>
        <strain evidence="1 2">Z-1701</strain>
    </source>
</reference>
<dbReference type="InterPro" id="IPR006482">
    <property type="entry name" value="Cas7_Csh2/Csh2"/>
</dbReference>
<dbReference type="NCBIfam" id="TIGR01595">
    <property type="entry name" value="cas_CT1132"/>
    <property type="match status" value="1"/>
</dbReference>
<protein>
    <submittedName>
        <fullName evidence="1">Type I-B CRISPR-associated protein Cas7/Csh2</fullName>
    </submittedName>
</protein>
<evidence type="ECO:0000313" key="2">
    <source>
        <dbReference type="Proteomes" id="UP000449710"/>
    </source>
</evidence>
<gene>
    <name evidence="1" type="primary">cas7b</name>
    <name evidence="1" type="ORF">ISALK_02530</name>
</gene>
<evidence type="ECO:0000313" key="1">
    <source>
        <dbReference type="EMBL" id="NBG87370.1"/>
    </source>
</evidence>
<proteinExistence type="predicted"/>